<evidence type="ECO:0000313" key="2">
    <source>
        <dbReference type="EMBL" id="MFG3818651.1"/>
    </source>
</evidence>
<dbReference type="PANTHER" id="PTHR35400:SF1">
    <property type="entry name" value="SLR1083 PROTEIN"/>
    <property type="match status" value="1"/>
</dbReference>
<organism evidence="2 3">
    <name type="scientific">Limnothrix redekei LRLZ20PSL1</name>
    <dbReference type="NCBI Taxonomy" id="3112953"/>
    <lineage>
        <taxon>Bacteria</taxon>
        <taxon>Bacillati</taxon>
        <taxon>Cyanobacteriota</taxon>
        <taxon>Cyanophyceae</taxon>
        <taxon>Pseudanabaenales</taxon>
        <taxon>Pseudanabaenaceae</taxon>
        <taxon>Limnothrix</taxon>
    </lineage>
</organism>
<dbReference type="InterPro" id="IPR008538">
    <property type="entry name" value="Uma2"/>
</dbReference>
<proteinExistence type="predicted"/>
<dbReference type="InterPro" id="IPR011335">
    <property type="entry name" value="Restrct_endonuc-II-like"/>
</dbReference>
<feature type="domain" description="Putative restriction endonuclease" evidence="1">
    <location>
        <begin position="63"/>
        <end position="229"/>
    </location>
</feature>
<protein>
    <submittedName>
        <fullName evidence="2">Uma2 family endonuclease</fullName>
    </submittedName>
</protein>
<keyword evidence="2" id="KW-0378">Hydrolase</keyword>
<dbReference type="Proteomes" id="UP001604335">
    <property type="component" value="Unassembled WGS sequence"/>
</dbReference>
<dbReference type="InterPro" id="IPR012296">
    <property type="entry name" value="Nuclease_put_TT1808"/>
</dbReference>
<dbReference type="GO" id="GO:0004519">
    <property type="term" value="F:endonuclease activity"/>
    <property type="evidence" value="ECO:0007669"/>
    <property type="project" value="UniProtKB-KW"/>
</dbReference>
<keyword evidence="2" id="KW-0255">Endonuclease</keyword>
<reference evidence="3" key="1">
    <citation type="journal article" date="2024" name="Algal Res.">
        <title>Biochemical, toxicological and genomic investigation of a high-biomass producing Limnothrix strain isolated from Italian shallow drinking water reservoir.</title>
        <authorList>
            <person name="Simonazzi M."/>
            <person name="Shishido T.K."/>
            <person name="Delbaje E."/>
            <person name="Wahlsten M."/>
            <person name="Fewer D.P."/>
            <person name="Sivonen K."/>
            <person name="Pezzolesi L."/>
            <person name="Pistocchi R."/>
        </authorList>
    </citation>
    <scope>NUCLEOTIDE SEQUENCE [LARGE SCALE GENOMIC DNA]</scope>
    <source>
        <strain evidence="3">LRLZ20PSL1</strain>
    </source>
</reference>
<dbReference type="Pfam" id="PF05685">
    <property type="entry name" value="Uma2"/>
    <property type="match status" value="1"/>
</dbReference>
<keyword evidence="3" id="KW-1185">Reference proteome</keyword>
<name>A0ABW7CBY0_9CYAN</name>
<evidence type="ECO:0000313" key="3">
    <source>
        <dbReference type="Proteomes" id="UP001604335"/>
    </source>
</evidence>
<dbReference type="CDD" id="cd06260">
    <property type="entry name" value="DUF820-like"/>
    <property type="match status" value="1"/>
</dbReference>
<dbReference type="Gene3D" id="3.90.1570.10">
    <property type="entry name" value="tt1808, chain A"/>
    <property type="match status" value="1"/>
</dbReference>
<dbReference type="EMBL" id="JAZAQF010000078">
    <property type="protein sequence ID" value="MFG3818651.1"/>
    <property type="molecule type" value="Genomic_DNA"/>
</dbReference>
<accession>A0ABW7CBY0</accession>
<comment type="caution">
    <text evidence="2">The sequence shown here is derived from an EMBL/GenBank/DDBJ whole genome shotgun (WGS) entry which is preliminary data.</text>
</comment>
<evidence type="ECO:0000259" key="1">
    <source>
        <dbReference type="Pfam" id="PF05685"/>
    </source>
</evidence>
<gene>
    <name evidence="2" type="ORF">VPK24_13460</name>
</gene>
<dbReference type="SUPFAM" id="SSF52980">
    <property type="entry name" value="Restriction endonuclease-like"/>
    <property type="match status" value="1"/>
</dbReference>
<keyword evidence="2" id="KW-0540">Nuclease</keyword>
<dbReference type="PANTHER" id="PTHR35400">
    <property type="entry name" value="SLR1083 PROTEIN"/>
    <property type="match status" value="1"/>
</dbReference>
<sequence length="252" mass="27870">MVAIRPNHSTTIARTAAGAAASDQPQSLAATPASELVEGGDVIAEDSPDDWQKADWEIYQQAIAQASEKTKGYYHDGMMRLEMSPVGNPHSRDHFIIIAALGLYAALRNLPIDGHDNCTYRKAGLREAQPDLSVYVGDRVGSLDWETKIVDLDQLPPPDLAIEISDSTLPDDCGRKRLLYEDLGVREYWVVNVAEALILGFEIIERGSRRIQESIVLPGLSLDILEEALRRSREADHGQVSAWLLQQWQAEG</sequence>